<dbReference type="Proteomes" id="UP000538292">
    <property type="component" value="Unassembled WGS sequence"/>
</dbReference>
<accession>A0A7W2AQT3</accession>
<evidence type="ECO:0000313" key="2">
    <source>
        <dbReference type="Proteomes" id="UP000538292"/>
    </source>
</evidence>
<dbReference type="InterPro" id="IPR032869">
    <property type="entry name" value="WHH_dom_containing"/>
</dbReference>
<keyword evidence="1" id="KW-0540">Nuclease</keyword>
<comment type="caution">
    <text evidence="1">The sequence shown here is derived from an EMBL/GenBank/DDBJ whole genome shotgun (WGS) entry which is preliminary data.</text>
</comment>
<keyword evidence="1" id="KW-0378">Hydrolase</keyword>
<sequence length="121" mass="14073">MKKELLEQFPENERNLIKKHLKSGNHKIGNYTWHHHQETGRMQLIPSDVHRKGYLHTGGHRIWGRQEGKIVVEWKVVRQPATDEDIQTVVQLLAGGKIMNLLTGFPFWSMTLLPHLNRIGP</sequence>
<proteinExistence type="predicted"/>
<dbReference type="Pfam" id="PF14414">
    <property type="entry name" value="WHH"/>
    <property type="match status" value="1"/>
</dbReference>
<name>A0A7W2AQT3_9BACL</name>
<keyword evidence="2" id="KW-1185">Reference proteome</keyword>
<organism evidence="1 2">
    <name type="scientific">Thermoactinomyces mirandus</name>
    <dbReference type="NCBI Taxonomy" id="2756294"/>
    <lineage>
        <taxon>Bacteria</taxon>
        <taxon>Bacillati</taxon>
        <taxon>Bacillota</taxon>
        <taxon>Bacilli</taxon>
        <taxon>Bacillales</taxon>
        <taxon>Thermoactinomycetaceae</taxon>
        <taxon>Thermoactinomyces</taxon>
    </lineage>
</organism>
<keyword evidence="1" id="KW-0255">Endonuclease</keyword>
<dbReference type="GO" id="GO:0004519">
    <property type="term" value="F:endonuclease activity"/>
    <property type="evidence" value="ECO:0007669"/>
    <property type="project" value="UniProtKB-KW"/>
</dbReference>
<protein>
    <submittedName>
        <fullName evidence="1">HNH endonuclease</fullName>
    </submittedName>
</protein>
<gene>
    <name evidence="1" type="ORF">H2C83_08130</name>
</gene>
<dbReference type="AlphaFoldDB" id="A0A7W2AQT3"/>
<evidence type="ECO:0000313" key="1">
    <source>
        <dbReference type="EMBL" id="MBA4602284.1"/>
    </source>
</evidence>
<dbReference type="EMBL" id="JACEOL010000028">
    <property type="protein sequence ID" value="MBA4602284.1"/>
    <property type="molecule type" value="Genomic_DNA"/>
</dbReference>
<reference evidence="1 2" key="1">
    <citation type="submission" date="2020-07" db="EMBL/GenBank/DDBJ databases">
        <title>Thermoactinomyces phylogeny.</title>
        <authorList>
            <person name="Dunlap C."/>
        </authorList>
    </citation>
    <scope>NUCLEOTIDE SEQUENCE [LARGE SCALE GENOMIC DNA]</scope>
    <source>
        <strain evidence="1 2">AMNI-1</strain>
    </source>
</reference>